<organism evidence="2 3">
    <name type="scientific">Albidovulum sediminicola</name>
    <dbReference type="NCBI Taxonomy" id="2984331"/>
    <lineage>
        <taxon>Bacteria</taxon>
        <taxon>Pseudomonadati</taxon>
        <taxon>Pseudomonadota</taxon>
        <taxon>Alphaproteobacteria</taxon>
        <taxon>Rhodobacterales</taxon>
        <taxon>Paracoccaceae</taxon>
        <taxon>Albidovulum</taxon>
    </lineage>
</organism>
<comment type="caution">
    <text evidence="2">The sequence shown here is derived from an EMBL/GenBank/DDBJ whole genome shotgun (WGS) entry which is preliminary data.</text>
</comment>
<keyword evidence="3" id="KW-1185">Reference proteome</keyword>
<keyword evidence="1" id="KW-1133">Transmembrane helix</keyword>
<name>A0ABT2Z2B4_9RHOB</name>
<keyword evidence="1" id="KW-0812">Transmembrane</keyword>
<evidence type="ECO:0000313" key="2">
    <source>
        <dbReference type="EMBL" id="MCV2865165.1"/>
    </source>
</evidence>
<dbReference type="Proteomes" id="UP001652503">
    <property type="component" value="Unassembled WGS sequence"/>
</dbReference>
<sequence>MAGASIEQMADRVAGLMGDRLGVRGRTLAEKLRRGRGRLPRRVRKQAEFLVRAVEEAGNPVLYARMDHARVAQAFDACVRYLRPIGARQRWVNRLLDLAAQMAFIALAIGLLLLATLLWRGFL</sequence>
<dbReference type="EMBL" id="JAOWLA010000008">
    <property type="protein sequence ID" value="MCV2865165.1"/>
    <property type="molecule type" value="Genomic_DNA"/>
</dbReference>
<feature type="transmembrane region" description="Helical" evidence="1">
    <location>
        <begin position="98"/>
        <end position="119"/>
    </location>
</feature>
<reference evidence="2 3" key="1">
    <citation type="submission" date="2022-10" db="EMBL/GenBank/DDBJ databases">
        <title>Defluviimonas sp. nov., isolated from ocean surface water.</title>
        <authorList>
            <person name="He W."/>
            <person name="Wang L."/>
            <person name="Zhang D.-F."/>
        </authorList>
    </citation>
    <scope>NUCLEOTIDE SEQUENCE [LARGE SCALE GENOMIC DNA]</scope>
    <source>
        <strain evidence="2 3">WL0075</strain>
    </source>
</reference>
<gene>
    <name evidence="2" type="ORF">OE647_10555</name>
</gene>
<proteinExistence type="predicted"/>
<protein>
    <submittedName>
        <fullName evidence="2">Uncharacterized protein</fullName>
    </submittedName>
</protein>
<dbReference type="RefSeq" id="WP_263721679.1">
    <property type="nucleotide sequence ID" value="NZ_JAOWLA010000008.1"/>
</dbReference>
<keyword evidence="1" id="KW-0472">Membrane</keyword>
<accession>A0ABT2Z2B4</accession>
<evidence type="ECO:0000313" key="3">
    <source>
        <dbReference type="Proteomes" id="UP001652503"/>
    </source>
</evidence>
<evidence type="ECO:0000256" key="1">
    <source>
        <dbReference type="SAM" id="Phobius"/>
    </source>
</evidence>